<dbReference type="AlphaFoldDB" id="A0A2M9ZD97"/>
<protein>
    <submittedName>
        <fullName evidence="2">Uncharacterized protein</fullName>
    </submittedName>
</protein>
<comment type="caution">
    <text evidence="2">The sequence shown here is derived from an EMBL/GenBank/DDBJ whole genome shotgun (WGS) entry which is preliminary data.</text>
</comment>
<accession>A0A2M9ZD97</accession>
<reference evidence="2 3" key="1">
    <citation type="submission" date="2017-07" db="EMBL/GenBank/DDBJ databases">
        <title>Leptospira spp. isolated from tropical soils.</title>
        <authorList>
            <person name="Thibeaux R."/>
            <person name="Iraola G."/>
            <person name="Ferres I."/>
            <person name="Bierque E."/>
            <person name="Girault D."/>
            <person name="Soupe-Gilbert M.-E."/>
            <person name="Picardeau M."/>
            <person name="Goarant C."/>
        </authorList>
    </citation>
    <scope>NUCLEOTIDE SEQUENCE [LARGE SCALE GENOMIC DNA]</scope>
    <source>
        <strain evidence="2 3">FH2-C-A2</strain>
    </source>
</reference>
<proteinExistence type="predicted"/>
<dbReference type="RefSeq" id="WP_100758608.1">
    <property type="nucleotide sequence ID" value="NZ_NPDT01000002.1"/>
</dbReference>
<dbReference type="Proteomes" id="UP000231912">
    <property type="component" value="Unassembled WGS sequence"/>
</dbReference>
<name>A0A2M9ZD97_9LEPT</name>
<evidence type="ECO:0000256" key="1">
    <source>
        <dbReference type="SAM" id="MobiDB-lite"/>
    </source>
</evidence>
<dbReference type="EMBL" id="NPDT01000002">
    <property type="protein sequence ID" value="PJZ66411.1"/>
    <property type="molecule type" value="Genomic_DNA"/>
</dbReference>
<sequence>MKSIFFPTILILSFCFSCRKGPSISKEEVKNLSQAYIKQLCNKNLECSAEYLESLPAKEQDAAKSGFSSLEQCMAEQNEISILPDEYEKVTDEQISNVKRCMDDLLRTPCAQMEQSGGIPSCRELFPEDSSLD</sequence>
<dbReference type="NCBIfam" id="NF047485">
    <property type="entry name" value="LA_2478_plus"/>
    <property type="match status" value="1"/>
</dbReference>
<evidence type="ECO:0000313" key="3">
    <source>
        <dbReference type="Proteomes" id="UP000231912"/>
    </source>
</evidence>
<feature type="region of interest" description="Disordered" evidence="1">
    <location>
        <begin position="114"/>
        <end position="133"/>
    </location>
</feature>
<organism evidence="2 3">
    <name type="scientific">Leptospira wolffii</name>
    <dbReference type="NCBI Taxonomy" id="409998"/>
    <lineage>
        <taxon>Bacteria</taxon>
        <taxon>Pseudomonadati</taxon>
        <taxon>Spirochaetota</taxon>
        <taxon>Spirochaetia</taxon>
        <taxon>Leptospirales</taxon>
        <taxon>Leptospiraceae</taxon>
        <taxon>Leptospira</taxon>
    </lineage>
</organism>
<evidence type="ECO:0000313" key="2">
    <source>
        <dbReference type="EMBL" id="PJZ66411.1"/>
    </source>
</evidence>
<gene>
    <name evidence="2" type="ORF">CH371_09110</name>
</gene>